<dbReference type="GO" id="GO:0003700">
    <property type="term" value="F:DNA-binding transcription factor activity"/>
    <property type="evidence" value="ECO:0007669"/>
    <property type="project" value="InterPro"/>
</dbReference>
<keyword evidence="4" id="KW-0539">Nucleus</keyword>
<dbReference type="HOGENOM" id="CLU_457200_0_0_1"/>
<dbReference type="PANTHER" id="PTHR46910">
    <property type="entry name" value="TRANSCRIPTION FACTOR PDR1"/>
    <property type="match status" value="1"/>
</dbReference>
<dbReference type="GeneID" id="27721602"/>
<protein>
    <recommendedName>
        <fullName evidence="8">Transcription factor domain-containing protein</fullName>
    </recommendedName>
</protein>
<dbReference type="GO" id="GO:0046872">
    <property type="term" value="F:metal ion binding"/>
    <property type="evidence" value="ECO:0007669"/>
    <property type="project" value="UniProtKB-KW"/>
</dbReference>
<dbReference type="RefSeq" id="XP_016644899.1">
    <property type="nucleotide sequence ID" value="XM_016785523.1"/>
</dbReference>
<dbReference type="AlphaFoldDB" id="A0A084GCN8"/>
<evidence type="ECO:0000256" key="5">
    <source>
        <dbReference type="SAM" id="MobiDB-lite"/>
    </source>
</evidence>
<keyword evidence="2" id="KW-0479">Metal-binding</keyword>
<accession>A0A084GCN8</accession>
<name>A0A084GCN8_PSEDA</name>
<feature type="compositionally biased region" description="Basic residues" evidence="5">
    <location>
        <begin position="23"/>
        <end position="32"/>
    </location>
</feature>
<dbReference type="PANTHER" id="PTHR46910:SF3">
    <property type="entry name" value="HALOTOLERANCE PROTEIN 9-RELATED"/>
    <property type="match status" value="1"/>
</dbReference>
<gene>
    <name evidence="6" type="ORF">SAPIO_CDS2530</name>
</gene>
<evidence type="ECO:0000256" key="1">
    <source>
        <dbReference type="ARBA" id="ARBA00004123"/>
    </source>
</evidence>
<sequence>MPETPLRTPRAKRVARACDYCRRKRDRDRGRRATTVTASSRASEPDVNPQADAVIQVAVSAPPTVADEPSVDPNLDATIPPQCSLEDDLAAASNWAPDPSYSHDNDNMTQDFGYVLRQLGIGVSSAFWEMERLMLPHLPDMAAPTMSTLGHPNGPGEPNRALSSHSPLGTGQACTSYFASPPRSTTTSVNGKVSSIRSLTKRDEGVESLERSVPLGVFIRKDETVANYIDAFESQPTLFSSSSMGFLIEAGPHVDEVGLTSLFDVASQQLPSREGALESINAYFKNLHEFYPIVDEESFRARTETLYSSDRSGFGVLDYSLFLLVVSIGRLSINHKSDGTGSDDGLAERTYQKAWSMVHDSMAKPYIDLPASQLRLRSRLWWIAFSFDASLSLSQGRPPGVMDATFDEDTMLAEPEVGTNISFPTLSQIYSWSYQLNQIQSRFCNIMHSKDTILFRLDAILKVDSDLMLCGLRTQEQGMRRRSPPVFVPVSAYASTARGLSGAGDLFGEKVFVISFQTTNYKAAMAVLYRNICKNPLHLSARADLEHLRACKLHLERDTPNDVIGPVLKTLFANMVVSAHDLVWRSSSTAMETMGTP</sequence>
<dbReference type="InterPro" id="IPR050987">
    <property type="entry name" value="AtrR-like"/>
</dbReference>
<dbReference type="VEuPathDB" id="FungiDB:SAPIO_CDS2530"/>
<evidence type="ECO:0000256" key="2">
    <source>
        <dbReference type="ARBA" id="ARBA00022723"/>
    </source>
</evidence>
<dbReference type="OrthoDB" id="5104314at2759"/>
<evidence type="ECO:0000313" key="7">
    <source>
        <dbReference type="Proteomes" id="UP000028545"/>
    </source>
</evidence>
<reference evidence="6 7" key="1">
    <citation type="journal article" date="2014" name="Genome Announc.">
        <title>Draft genome sequence of the pathogenic fungus Scedosporium apiospermum.</title>
        <authorList>
            <person name="Vandeputte P."/>
            <person name="Ghamrawi S."/>
            <person name="Rechenmann M."/>
            <person name="Iltis A."/>
            <person name="Giraud S."/>
            <person name="Fleury M."/>
            <person name="Thornton C."/>
            <person name="Delhaes L."/>
            <person name="Meyer W."/>
            <person name="Papon N."/>
            <person name="Bouchara J.P."/>
        </authorList>
    </citation>
    <scope>NUCLEOTIDE SEQUENCE [LARGE SCALE GENOMIC DNA]</scope>
    <source>
        <strain evidence="6 7">IHEM 14462</strain>
    </source>
</reference>
<comment type="subcellular location">
    <subcellularLocation>
        <location evidence="1">Nucleus</location>
    </subcellularLocation>
</comment>
<proteinExistence type="predicted"/>
<comment type="caution">
    <text evidence="6">The sequence shown here is derived from an EMBL/GenBank/DDBJ whole genome shotgun (WGS) entry which is preliminary data.</text>
</comment>
<keyword evidence="3" id="KW-0238">DNA-binding</keyword>
<organism evidence="6 7">
    <name type="scientific">Pseudallescheria apiosperma</name>
    <name type="common">Scedosporium apiospermum</name>
    <dbReference type="NCBI Taxonomy" id="563466"/>
    <lineage>
        <taxon>Eukaryota</taxon>
        <taxon>Fungi</taxon>
        <taxon>Dikarya</taxon>
        <taxon>Ascomycota</taxon>
        <taxon>Pezizomycotina</taxon>
        <taxon>Sordariomycetes</taxon>
        <taxon>Hypocreomycetidae</taxon>
        <taxon>Microascales</taxon>
        <taxon>Microascaceae</taxon>
        <taxon>Scedosporium</taxon>
    </lineage>
</organism>
<dbReference type="CDD" id="cd12148">
    <property type="entry name" value="fungal_TF_MHR"/>
    <property type="match status" value="1"/>
</dbReference>
<dbReference type="EMBL" id="JOWA01000086">
    <property type="protein sequence ID" value="KEZ45100.1"/>
    <property type="molecule type" value="Genomic_DNA"/>
</dbReference>
<feature type="region of interest" description="Disordered" evidence="5">
    <location>
        <begin position="23"/>
        <end position="48"/>
    </location>
</feature>
<dbReference type="KEGG" id="sapo:SAPIO_CDS2530"/>
<keyword evidence="7" id="KW-1185">Reference proteome</keyword>
<evidence type="ECO:0000313" key="6">
    <source>
        <dbReference type="EMBL" id="KEZ45100.1"/>
    </source>
</evidence>
<dbReference type="GO" id="GO:0003677">
    <property type="term" value="F:DNA binding"/>
    <property type="evidence" value="ECO:0007669"/>
    <property type="project" value="UniProtKB-KW"/>
</dbReference>
<evidence type="ECO:0008006" key="8">
    <source>
        <dbReference type="Google" id="ProtNLM"/>
    </source>
</evidence>
<dbReference type="GO" id="GO:0005634">
    <property type="term" value="C:nucleus"/>
    <property type="evidence" value="ECO:0007669"/>
    <property type="project" value="UniProtKB-SubCell"/>
</dbReference>
<evidence type="ECO:0000256" key="3">
    <source>
        <dbReference type="ARBA" id="ARBA00023125"/>
    </source>
</evidence>
<evidence type="ECO:0000256" key="4">
    <source>
        <dbReference type="ARBA" id="ARBA00023242"/>
    </source>
</evidence>
<dbReference type="Proteomes" id="UP000028545">
    <property type="component" value="Unassembled WGS sequence"/>
</dbReference>